<evidence type="ECO:0000256" key="2">
    <source>
        <dbReference type="ARBA" id="ARBA00022980"/>
    </source>
</evidence>
<dbReference type="InterPro" id="IPR036853">
    <property type="entry name" value="Ribosomal_uL14_sf"/>
</dbReference>
<dbReference type="Ensembl" id="ENSMMMT00000026353.1">
    <property type="protein sequence ID" value="ENSMMMP00000023263.1"/>
    <property type="gene ID" value="ENSMMMG00000020382.1"/>
</dbReference>
<feature type="transmembrane region" description="Helical" evidence="7">
    <location>
        <begin position="115"/>
        <end position="138"/>
    </location>
</feature>
<protein>
    <recommendedName>
        <fullName evidence="4">Large ribosomal subunit protein uL14</fullName>
    </recommendedName>
    <alternativeName>
        <fullName evidence="5">60S ribosomal protein L23</fullName>
    </alternativeName>
</protein>
<keyword evidence="2 6" id="KW-0689">Ribosomal protein</keyword>
<dbReference type="InterPro" id="IPR019972">
    <property type="entry name" value="Ribosomal_uL14_CS"/>
</dbReference>
<dbReference type="Proteomes" id="UP000694407">
    <property type="component" value="Unplaced"/>
</dbReference>
<dbReference type="GO" id="GO:0003735">
    <property type="term" value="F:structural constituent of ribosome"/>
    <property type="evidence" value="ECO:0007669"/>
    <property type="project" value="InterPro"/>
</dbReference>
<name>A0A8C6A2R2_MARMA</name>
<dbReference type="PANTHER" id="PTHR11761:SF8">
    <property type="entry name" value="LARGE RIBOSOMAL SUBUNIT PROTEIN UL14"/>
    <property type="match status" value="1"/>
</dbReference>
<organism evidence="8 9">
    <name type="scientific">Marmota marmota marmota</name>
    <name type="common">Alpine marmot</name>
    <dbReference type="NCBI Taxonomy" id="9994"/>
    <lineage>
        <taxon>Eukaryota</taxon>
        <taxon>Metazoa</taxon>
        <taxon>Chordata</taxon>
        <taxon>Craniata</taxon>
        <taxon>Vertebrata</taxon>
        <taxon>Euteleostomi</taxon>
        <taxon>Mammalia</taxon>
        <taxon>Eutheria</taxon>
        <taxon>Euarchontoglires</taxon>
        <taxon>Glires</taxon>
        <taxon>Rodentia</taxon>
        <taxon>Sciuromorpha</taxon>
        <taxon>Sciuridae</taxon>
        <taxon>Xerinae</taxon>
        <taxon>Marmotini</taxon>
        <taxon>Marmota</taxon>
    </lineage>
</organism>
<evidence type="ECO:0000313" key="9">
    <source>
        <dbReference type="Proteomes" id="UP000694407"/>
    </source>
</evidence>
<evidence type="ECO:0000256" key="4">
    <source>
        <dbReference type="ARBA" id="ARBA00035199"/>
    </source>
</evidence>
<sequence length="143" mass="16290">MLNRGLDGSSGAEFWISLGFLVGSLINYADNTGGQMNRLPAAGVGDMMMATVKKDKPELRKKVRIAVVIQQQKSYQKKDGVFLYFEDNSWVIVNNKELFLTPFLLLQNCPLSKTLISLWCFFVLFIPTFFSFFNYTVFVLSHL</sequence>
<dbReference type="GO" id="GO:0070180">
    <property type="term" value="F:large ribosomal subunit rRNA binding"/>
    <property type="evidence" value="ECO:0007669"/>
    <property type="project" value="TreeGrafter"/>
</dbReference>
<dbReference type="Gene3D" id="2.40.150.20">
    <property type="entry name" value="Ribosomal protein L14"/>
    <property type="match status" value="1"/>
</dbReference>
<keyword evidence="7" id="KW-1133">Transmembrane helix</keyword>
<evidence type="ECO:0000313" key="8">
    <source>
        <dbReference type="Ensembl" id="ENSMMMP00000023263.1"/>
    </source>
</evidence>
<evidence type="ECO:0000256" key="3">
    <source>
        <dbReference type="ARBA" id="ARBA00023274"/>
    </source>
</evidence>
<keyword evidence="7" id="KW-0472">Membrane</keyword>
<proteinExistence type="inferred from homology"/>
<dbReference type="Pfam" id="PF00238">
    <property type="entry name" value="Ribosomal_L14"/>
    <property type="match status" value="1"/>
</dbReference>
<dbReference type="GO" id="GO:0006412">
    <property type="term" value="P:translation"/>
    <property type="evidence" value="ECO:0007669"/>
    <property type="project" value="InterPro"/>
</dbReference>
<reference evidence="8" key="2">
    <citation type="submission" date="2025-09" db="UniProtKB">
        <authorList>
            <consortium name="Ensembl"/>
        </authorList>
    </citation>
    <scope>IDENTIFICATION</scope>
</reference>
<dbReference type="InterPro" id="IPR000218">
    <property type="entry name" value="Ribosomal_uL14"/>
</dbReference>
<keyword evidence="3 6" id="KW-0687">Ribonucleoprotein</keyword>
<evidence type="ECO:0000256" key="7">
    <source>
        <dbReference type="SAM" id="Phobius"/>
    </source>
</evidence>
<reference evidence="8" key="1">
    <citation type="submission" date="2025-08" db="UniProtKB">
        <authorList>
            <consortium name="Ensembl"/>
        </authorList>
    </citation>
    <scope>IDENTIFICATION</scope>
</reference>
<keyword evidence="9" id="KW-1185">Reference proteome</keyword>
<accession>A0A8C6A2R2</accession>
<dbReference type="SMART" id="SM01374">
    <property type="entry name" value="Ribosomal_L14"/>
    <property type="match status" value="1"/>
</dbReference>
<keyword evidence="7" id="KW-0812">Transmembrane</keyword>
<dbReference type="GO" id="GO:0022625">
    <property type="term" value="C:cytosolic large ribosomal subunit"/>
    <property type="evidence" value="ECO:0007669"/>
    <property type="project" value="TreeGrafter"/>
</dbReference>
<evidence type="ECO:0000256" key="5">
    <source>
        <dbReference type="ARBA" id="ARBA00035326"/>
    </source>
</evidence>
<dbReference type="CDD" id="cd00337">
    <property type="entry name" value="Ribosomal_uL14"/>
    <property type="match status" value="1"/>
</dbReference>
<evidence type="ECO:0000256" key="1">
    <source>
        <dbReference type="ARBA" id="ARBA00010745"/>
    </source>
</evidence>
<dbReference type="PANTHER" id="PTHR11761">
    <property type="entry name" value="50S/60S RIBOSOMAL PROTEIN L14/L23"/>
    <property type="match status" value="1"/>
</dbReference>
<dbReference type="GeneTree" id="ENSGT00390000004690"/>
<evidence type="ECO:0000256" key="6">
    <source>
        <dbReference type="RuleBase" id="RU003949"/>
    </source>
</evidence>
<dbReference type="SUPFAM" id="SSF50193">
    <property type="entry name" value="Ribosomal protein L14"/>
    <property type="match status" value="1"/>
</dbReference>
<dbReference type="PROSITE" id="PS00049">
    <property type="entry name" value="RIBOSOMAL_L14"/>
    <property type="match status" value="1"/>
</dbReference>
<dbReference type="AlphaFoldDB" id="A0A8C6A2R2"/>
<feature type="transmembrane region" description="Helical" evidence="7">
    <location>
        <begin position="12"/>
        <end position="29"/>
    </location>
</feature>
<comment type="similarity">
    <text evidence="1 6">Belongs to the universal ribosomal protein uL14 family.</text>
</comment>